<keyword evidence="2" id="KW-0805">Transcription regulation</keyword>
<dbReference type="InterPro" id="IPR000847">
    <property type="entry name" value="LysR_HTH_N"/>
</dbReference>
<keyword evidence="3" id="KW-0238">DNA-binding</keyword>
<evidence type="ECO:0000313" key="7">
    <source>
        <dbReference type="Proteomes" id="UP000295710"/>
    </source>
</evidence>
<dbReference type="InterPro" id="IPR036388">
    <property type="entry name" value="WH-like_DNA-bd_sf"/>
</dbReference>
<evidence type="ECO:0000313" key="6">
    <source>
        <dbReference type="EMBL" id="TDA23372.1"/>
    </source>
</evidence>
<feature type="domain" description="HTH lysR-type" evidence="5">
    <location>
        <begin position="16"/>
        <end position="73"/>
    </location>
</feature>
<dbReference type="Pfam" id="PF00126">
    <property type="entry name" value="HTH_1"/>
    <property type="match status" value="1"/>
</dbReference>
<dbReference type="InterPro" id="IPR036390">
    <property type="entry name" value="WH_DNA-bd_sf"/>
</dbReference>
<dbReference type="FunFam" id="1.10.10.10:FF:000001">
    <property type="entry name" value="LysR family transcriptional regulator"/>
    <property type="match status" value="1"/>
</dbReference>
<keyword evidence="4" id="KW-0804">Transcription</keyword>
<comment type="similarity">
    <text evidence="1">Belongs to the LysR transcriptional regulatory family.</text>
</comment>
<keyword evidence="7" id="KW-1185">Reference proteome</keyword>
<dbReference type="PANTHER" id="PTHR30419">
    <property type="entry name" value="HTH-TYPE TRANSCRIPTIONAL REGULATOR YBHD"/>
    <property type="match status" value="1"/>
</dbReference>
<gene>
    <name evidence="6" type="ORF">E1963_01130</name>
</gene>
<dbReference type="InterPro" id="IPR005119">
    <property type="entry name" value="LysR_subst-bd"/>
</dbReference>
<dbReference type="EMBL" id="SMMX01000001">
    <property type="protein sequence ID" value="TDA23372.1"/>
    <property type="molecule type" value="Genomic_DNA"/>
</dbReference>
<sequence length="311" mass="35039">MDCGMIVKNRQRRQIMNLNQLHYFVTLAHMEHYTNAAQKLSITQPSLSHAISSLEEELGTSLFERQGRNVGLTKYGRLFMEYAEEALDILDAGIKKTKAMTSEKSGKVDIGYIYTQGSEFIPELVSGFLEANRDKQVDFGFSNGITKEIVQGVKEEKYDIGFCSMVSGEKELEFIPVSQEKLVAAVPPGHPLAGRKKASFEEIASYPQIFFNKGSGLRGVISQIFRDYGMKPDIVYTVDEDSAMVGLVARGFGVCIVPDAATVRSMKASFLEIENLDYRRFIYMVTLKNKYQAPIARLFADYVKDYYSLKK</sequence>
<evidence type="ECO:0000256" key="1">
    <source>
        <dbReference type="ARBA" id="ARBA00009437"/>
    </source>
</evidence>
<dbReference type="InterPro" id="IPR050950">
    <property type="entry name" value="HTH-type_LysR_regulators"/>
</dbReference>
<evidence type="ECO:0000256" key="3">
    <source>
        <dbReference type="ARBA" id="ARBA00023125"/>
    </source>
</evidence>
<protein>
    <submittedName>
        <fullName evidence="6">LysR family transcriptional regulator</fullName>
    </submittedName>
</protein>
<dbReference type="GO" id="GO:0003700">
    <property type="term" value="F:DNA-binding transcription factor activity"/>
    <property type="evidence" value="ECO:0007669"/>
    <property type="project" value="InterPro"/>
</dbReference>
<accession>A0A4R4FI19</accession>
<evidence type="ECO:0000256" key="4">
    <source>
        <dbReference type="ARBA" id="ARBA00023163"/>
    </source>
</evidence>
<dbReference type="Gene3D" id="1.10.10.10">
    <property type="entry name" value="Winged helix-like DNA-binding domain superfamily/Winged helix DNA-binding domain"/>
    <property type="match status" value="1"/>
</dbReference>
<comment type="caution">
    <text evidence="6">The sequence shown here is derived from an EMBL/GenBank/DDBJ whole genome shotgun (WGS) entry which is preliminary data.</text>
</comment>
<dbReference type="PANTHER" id="PTHR30419:SF28">
    <property type="entry name" value="HTH-TYPE TRANSCRIPTIONAL REGULATOR BSDA"/>
    <property type="match status" value="1"/>
</dbReference>
<dbReference type="Pfam" id="PF03466">
    <property type="entry name" value="LysR_substrate"/>
    <property type="match status" value="1"/>
</dbReference>
<dbReference type="PROSITE" id="PS50931">
    <property type="entry name" value="HTH_LYSR"/>
    <property type="match status" value="1"/>
</dbReference>
<name>A0A4R4FI19_9FIRM</name>
<evidence type="ECO:0000256" key="2">
    <source>
        <dbReference type="ARBA" id="ARBA00023015"/>
    </source>
</evidence>
<dbReference type="GO" id="GO:0005829">
    <property type="term" value="C:cytosol"/>
    <property type="evidence" value="ECO:0007669"/>
    <property type="project" value="TreeGrafter"/>
</dbReference>
<dbReference type="Gene3D" id="3.40.190.290">
    <property type="match status" value="1"/>
</dbReference>
<dbReference type="PRINTS" id="PR00039">
    <property type="entry name" value="HTHLYSR"/>
</dbReference>
<dbReference type="AlphaFoldDB" id="A0A4R4FI19"/>
<reference evidence="6 7" key="1">
    <citation type="journal article" date="2016" name="Nat. Microbiol.">
        <title>The Mouse Intestinal Bacterial Collection (miBC) provides host-specific insight into cultured diversity and functional potential of the gut microbiota.</title>
        <authorList>
            <person name="Lagkouvardos I."/>
            <person name="Pukall R."/>
            <person name="Abt B."/>
            <person name="Foesel B.U."/>
            <person name="Meier-Kolthoff J.P."/>
            <person name="Kumar N."/>
            <person name="Bresciani A."/>
            <person name="Martinez I."/>
            <person name="Just S."/>
            <person name="Ziegler C."/>
            <person name="Brugiroux S."/>
            <person name="Garzetti D."/>
            <person name="Wenning M."/>
            <person name="Bui T.P."/>
            <person name="Wang J."/>
            <person name="Hugenholtz F."/>
            <person name="Plugge C.M."/>
            <person name="Peterson D.A."/>
            <person name="Hornef M.W."/>
            <person name="Baines J.F."/>
            <person name="Smidt H."/>
            <person name="Walter J."/>
            <person name="Kristiansen K."/>
            <person name="Nielsen H.B."/>
            <person name="Haller D."/>
            <person name="Overmann J."/>
            <person name="Stecher B."/>
            <person name="Clavel T."/>
        </authorList>
    </citation>
    <scope>NUCLEOTIDE SEQUENCE [LARGE SCALE GENOMIC DNA]</scope>
    <source>
        <strain evidence="6 7">DSM 28560</strain>
    </source>
</reference>
<dbReference type="Proteomes" id="UP000295710">
    <property type="component" value="Unassembled WGS sequence"/>
</dbReference>
<dbReference type="GO" id="GO:0003677">
    <property type="term" value="F:DNA binding"/>
    <property type="evidence" value="ECO:0007669"/>
    <property type="project" value="UniProtKB-KW"/>
</dbReference>
<dbReference type="SUPFAM" id="SSF46785">
    <property type="entry name" value="Winged helix' DNA-binding domain"/>
    <property type="match status" value="1"/>
</dbReference>
<proteinExistence type="inferred from homology"/>
<organism evidence="6 7">
    <name type="scientific">Extibacter muris</name>
    <dbReference type="NCBI Taxonomy" id="1796622"/>
    <lineage>
        <taxon>Bacteria</taxon>
        <taxon>Bacillati</taxon>
        <taxon>Bacillota</taxon>
        <taxon>Clostridia</taxon>
        <taxon>Lachnospirales</taxon>
        <taxon>Lachnospiraceae</taxon>
        <taxon>Extibacter</taxon>
    </lineage>
</organism>
<evidence type="ECO:0000259" key="5">
    <source>
        <dbReference type="PROSITE" id="PS50931"/>
    </source>
</evidence>
<dbReference type="SUPFAM" id="SSF53850">
    <property type="entry name" value="Periplasmic binding protein-like II"/>
    <property type="match status" value="1"/>
</dbReference>